<dbReference type="Gene3D" id="3.40.190.10">
    <property type="entry name" value="Periplasmic binding protein-like II"/>
    <property type="match status" value="2"/>
</dbReference>
<proteinExistence type="predicted"/>
<accession>A0A516S9P5</accession>
<dbReference type="OrthoDB" id="9768064at2"/>
<reference evidence="5" key="1">
    <citation type="submission" date="2019-07" db="EMBL/GenBank/DDBJ databases">
        <title>Chitinimonas sp. nov., isolated from Ny-Alesund, arctica soil.</title>
        <authorList>
            <person name="Xu Q."/>
            <person name="Peng F."/>
        </authorList>
    </citation>
    <scope>NUCLEOTIDE SEQUENCE [LARGE SCALE GENOMIC DNA]</scope>
    <source>
        <strain evidence="5">R3-44</strain>
    </source>
</reference>
<evidence type="ECO:0000256" key="2">
    <source>
        <dbReference type="SAM" id="SignalP"/>
    </source>
</evidence>
<dbReference type="InterPro" id="IPR001638">
    <property type="entry name" value="Solute-binding_3/MltF_N"/>
</dbReference>
<dbReference type="Pfam" id="PF00497">
    <property type="entry name" value="SBP_bac_3"/>
    <property type="match status" value="1"/>
</dbReference>
<feature type="domain" description="Solute-binding protein family 3/N-terminal" evidence="3">
    <location>
        <begin position="22"/>
        <end position="242"/>
    </location>
</feature>
<protein>
    <submittedName>
        <fullName evidence="4">Transporter substrate-binding domain-containing protein</fullName>
    </submittedName>
</protein>
<evidence type="ECO:0000259" key="3">
    <source>
        <dbReference type="SMART" id="SM00062"/>
    </source>
</evidence>
<dbReference type="EMBL" id="CP041730">
    <property type="protein sequence ID" value="QDQ24881.1"/>
    <property type="molecule type" value="Genomic_DNA"/>
</dbReference>
<feature type="chain" id="PRO_5021862455" evidence="2">
    <location>
        <begin position="20"/>
        <end position="243"/>
    </location>
</feature>
<dbReference type="SUPFAM" id="SSF53850">
    <property type="entry name" value="Periplasmic binding protein-like II"/>
    <property type="match status" value="1"/>
</dbReference>
<dbReference type="KEGG" id="cari:FNU76_00165"/>
<keyword evidence="5" id="KW-1185">Reference proteome</keyword>
<organism evidence="4 5">
    <name type="scientific">Chitinimonas arctica</name>
    <dbReference type="NCBI Taxonomy" id="2594795"/>
    <lineage>
        <taxon>Bacteria</taxon>
        <taxon>Pseudomonadati</taxon>
        <taxon>Pseudomonadota</taxon>
        <taxon>Betaproteobacteria</taxon>
        <taxon>Neisseriales</taxon>
        <taxon>Chitinibacteraceae</taxon>
        <taxon>Chitinimonas</taxon>
    </lineage>
</organism>
<evidence type="ECO:0000313" key="5">
    <source>
        <dbReference type="Proteomes" id="UP000317550"/>
    </source>
</evidence>
<gene>
    <name evidence="4" type="ORF">FNU76_00165</name>
</gene>
<dbReference type="RefSeq" id="WP_143855806.1">
    <property type="nucleotide sequence ID" value="NZ_CP041730.1"/>
</dbReference>
<dbReference type="AlphaFoldDB" id="A0A516S9P5"/>
<evidence type="ECO:0000313" key="4">
    <source>
        <dbReference type="EMBL" id="QDQ24881.1"/>
    </source>
</evidence>
<name>A0A516S9P5_9NEIS</name>
<dbReference type="Proteomes" id="UP000317550">
    <property type="component" value="Chromosome"/>
</dbReference>
<dbReference type="PANTHER" id="PTHR35936">
    <property type="entry name" value="MEMBRANE-BOUND LYTIC MUREIN TRANSGLYCOSYLASE F"/>
    <property type="match status" value="1"/>
</dbReference>
<dbReference type="SMART" id="SM00062">
    <property type="entry name" value="PBPb"/>
    <property type="match status" value="1"/>
</dbReference>
<feature type="signal peptide" evidence="2">
    <location>
        <begin position="1"/>
        <end position="19"/>
    </location>
</feature>
<sequence>MFRLLALLPILLLALAAHAAERVRIGAENDWYPYSGVVGGQPAGLAVDLVRAAYAAVGVEVELVSLPYARCMKLTRESLLAGCFDTLRNPLLEKQYRWHKQALFKGRIDIYARIDRHKGRITLADLRGKRIAVTNGYDYGEAFDANKQMQRDIGDSDLFALRKLVAGRVDYALVYDRIATHIARNEPQLGAGYKSVGTLIEPEIYLSFAPAYPEVEKLIGLFDQGLEKLHASGEYARIEARRR</sequence>
<keyword evidence="1 2" id="KW-0732">Signal</keyword>
<evidence type="ECO:0000256" key="1">
    <source>
        <dbReference type="ARBA" id="ARBA00022729"/>
    </source>
</evidence>
<dbReference type="PANTHER" id="PTHR35936:SF6">
    <property type="entry name" value="AMINO ACID ABC TRANSPORTER SUBSTRATE-BINDING PAAT FAMILY PROTEIN"/>
    <property type="match status" value="1"/>
</dbReference>